<keyword evidence="1" id="KW-0472">Membrane</keyword>
<evidence type="ECO:0000313" key="3">
    <source>
        <dbReference type="Proteomes" id="UP000271374"/>
    </source>
</evidence>
<comment type="caution">
    <text evidence="2">The sequence shown here is derived from an EMBL/GenBank/DDBJ whole genome shotgun (WGS) entry which is preliminary data.</text>
</comment>
<protein>
    <submittedName>
        <fullName evidence="2">DUF3267 domain-containing protein</fullName>
    </submittedName>
</protein>
<sequence>MILLNCWKTVNYTRQYGTHRLFVISLITMLLTFIILYISLSYLFVPTTFYDNHFFLFIFCLILVYPVHKLLHLLPISHLGPKIRKRIERKFIFFPSIQITAHEPISKHLFLLALLLPFVTLTAILVAFCFILPHYVHYITILLAYQTGISVPDLVRTVNILKAPKHAYIEENEDGFEILVSNQQ</sequence>
<keyword evidence="3" id="KW-1185">Reference proteome</keyword>
<dbReference type="AlphaFoldDB" id="A0A3S0KI77"/>
<dbReference type="Proteomes" id="UP000271374">
    <property type="component" value="Unassembled WGS sequence"/>
</dbReference>
<dbReference type="InterPro" id="IPR021683">
    <property type="entry name" value="DUF3267"/>
</dbReference>
<dbReference type="RefSeq" id="WP_126408739.1">
    <property type="nucleotide sequence ID" value="NZ_RXNT01000008.1"/>
</dbReference>
<name>A0A3S0KI77_9BACI</name>
<proteinExistence type="predicted"/>
<reference evidence="2 3" key="1">
    <citation type="submission" date="2018-12" db="EMBL/GenBank/DDBJ databases">
        <title>Bacillus yapensis draft genome sequence.</title>
        <authorList>
            <person name="Yu L."/>
            <person name="Xu X."/>
            <person name="Tang X."/>
        </authorList>
    </citation>
    <scope>NUCLEOTIDE SEQUENCE [LARGE SCALE GENOMIC DNA]</scope>
    <source>
        <strain evidence="2 3">XXST-01</strain>
    </source>
</reference>
<feature type="transmembrane region" description="Helical" evidence="1">
    <location>
        <begin position="21"/>
        <end position="42"/>
    </location>
</feature>
<keyword evidence="1" id="KW-0812">Transmembrane</keyword>
<dbReference type="Pfam" id="PF11667">
    <property type="entry name" value="DUF3267"/>
    <property type="match status" value="1"/>
</dbReference>
<keyword evidence="1" id="KW-1133">Transmembrane helix</keyword>
<feature type="transmembrane region" description="Helical" evidence="1">
    <location>
        <begin position="109"/>
        <end position="136"/>
    </location>
</feature>
<accession>A0A3S0KI77</accession>
<evidence type="ECO:0000256" key="1">
    <source>
        <dbReference type="SAM" id="Phobius"/>
    </source>
</evidence>
<organism evidence="2 3">
    <name type="scientific">Bacillus yapensis</name>
    <dbReference type="NCBI Taxonomy" id="2492960"/>
    <lineage>
        <taxon>Bacteria</taxon>
        <taxon>Bacillati</taxon>
        <taxon>Bacillota</taxon>
        <taxon>Bacilli</taxon>
        <taxon>Bacillales</taxon>
        <taxon>Bacillaceae</taxon>
        <taxon>Bacillus</taxon>
    </lineage>
</organism>
<dbReference type="OrthoDB" id="2360495at2"/>
<gene>
    <name evidence="2" type="ORF">EKG37_11110</name>
</gene>
<dbReference type="EMBL" id="RXNT01000008">
    <property type="protein sequence ID" value="RTR31422.1"/>
    <property type="molecule type" value="Genomic_DNA"/>
</dbReference>
<feature type="transmembrane region" description="Helical" evidence="1">
    <location>
        <begin position="54"/>
        <end position="76"/>
    </location>
</feature>
<evidence type="ECO:0000313" key="2">
    <source>
        <dbReference type="EMBL" id="RTR31422.1"/>
    </source>
</evidence>